<sequence>CLGTSTIRGLTRNLAHAKKRRHDKEIIVEINECVGRLVGEDSQELITKGGCILQQFAKFDGTTWKHQPKELKDDIISKRMENLNYDGNKTMESAIQRQLEVSSSNSPAEICMQKLRGIPGHIKGWAAATKLIVASKKLQMEIETESKRADKAEIQSAIMSAKLAA</sequence>
<organism evidence="1 2">
    <name type="scientific">Dillenia turbinata</name>
    <dbReference type="NCBI Taxonomy" id="194707"/>
    <lineage>
        <taxon>Eukaryota</taxon>
        <taxon>Viridiplantae</taxon>
        <taxon>Streptophyta</taxon>
        <taxon>Embryophyta</taxon>
        <taxon>Tracheophyta</taxon>
        <taxon>Spermatophyta</taxon>
        <taxon>Magnoliopsida</taxon>
        <taxon>eudicotyledons</taxon>
        <taxon>Gunneridae</taxon>
        <taxon>Pentapetalae</taxon>
        <taxon>Dilleniales</taxon>
        <taxon>Dilleniaceae</taxon>
        <taxon>Dillenia</taxon>
    </lineage>
</organism>
<evidence type="ECO:0000313" key="2">
    <source>
        <dbReference type="Proteomes" id="UP001370490"/>
    </source>
</evidence>
<accession>A0AAN8YUX4</accession>
<dbReference type="Proteomes" id="UP001370490">
    <property type="component" value="Unassembled WGS sequence"/>
</dbReference>
<evidence type="ECO:0000313" key="1">
    <source>
        <dbReference type="EMBL" id="KAK6916019.1"/>
    </source>
</evidence>
<dbReference type="EMBL" id="JBAMMX010000024">
    <property type="protein sequence ID" value="KAK6916019.1"/>
    <property type="molecule type" value="Genomic_DNA"/>
</dbReference>
<dbReference type="AlphaFoldDB" id="A0AAN8YUX4"/>
<proteinExistence type="predicted"/>
<keyword evidence="2" id="KW-1185">Reference proteome</keyword>
<reference evidence="1 2" key="1">
    <citation type="submission" date="2023-12" db="EMBL/GenBank/DDBJ databases">
        <title>A high-quality genome assembly for Dillenia turbinata (Dilleniales).</title>
        <authorList>
            <person name="Chanderbali A."/>
        </authorList>
    </citation>
    <scope>NUCLEOTIDE SEQUENCE [LARGE SCALE GENOMIC DNA]</scope>
    <source>
        <strain evidence="1">LSX21</strain>
        <tissue evidence="1">Leaf</tissue>
    </source>
</reference>
<gene>
    <name evidence="1" type="ORF">RJ641_018880</name>
</gene>
<comment type="caution">
    <text evidence="1">The sequence shown here is derived from an EMBL/GenBank/DDBJ whole genome shotgun (WGS) entry which is preliminary data.</text>
</comment>
<feature type="non-terminal residue" evidence="1">
    <location>
        <position position="1"/>
    </location>
</feature>
<protein>
    <submittedName>
        <fullName evidence="1">Uncharacterized protein</fullName>
    </submittedName>
</protein>
<name>A0AAN8YUX4_9MAGN</name>